<dbReference type="PANTHER" id="PTHR21666">
    <property type="entry name" value="PEPTIDASE-RELATED"/>
    <property type="match status" value="1"/>
</dbReference>
<reference evidence="2 3" key="1">
    <citation type="submission" date="2024-03" db="EMBL/GenBank/DDBJ databases">
        <title>Human intestinal bacterial collection.</title>
        <authorList>
            <person name="Pauvert C."/>
            <person name="Hitch T.C.A."/>
            <person name="Clavel T."/>
        </authorList>
    </citation>
    <scope>NUCLEOTIDE SEQUENCE [LARGE SCALE GENOMIC DNA]</scope>
    <source>
        <strain evidence="2 3">CLA-SR-H024</strain>
    </source>
</reference>
<dbReference type="RefSeq" id="WP_081836626.1">
    <property type="nucleotide sequence ID" value="NZ_JBBMFN010000006.1"/>
</dbReference>
<dbReference type="InterPro" id="IPR016047">
    <property type="entry name" value="M23ase_b-sheet_dom"/>
</dbReference>
<name>A0ABV1EZ11_9BACI</name>
<dbReference type="InterPro" id="IPR050570">
    <property type="entry name" value="Cell_wall_metabolism_enzyme"/>
</dbReference>
<proteinExistence type="predicted"/>
<protein>
    <submittedName>
        <fullName evidence="2">M23 family metallopeptidase</fullName>
        <ecNumber evidence="2">3.4.-.-</ecNumber>
    </submittedName>
</protein>
<dbReference type="EC" id="3.4.-.-" evidence="2"/>
<comment type="caution">
    <text evidence="2">The sequence shown here is derived from an EMBL/GenBank/DDBJ whole genome shotgun (WGS) entry which is preliminary data.</text>
</comment>
<dbReference type="Pfam" id="PF01551">
    <property type="entry name" value="Peptidase_M23"/>
    <property type="match status" value="1"/>
</dbReference>
<dbReference type="Gene3D" id="2.70.70.10">
    <property type="entry name" value="Glucose Permease (Domain IIA)"/>
    <property type="match status" value="1"/>
</dbReference>
<accession>A0ABV1EZ11</accession>
<dbReference type="CDD" id="cd12797">
    <property type="entry name" value="M23_peptidase"/>
    <property type="match status" value="1"/>
</dbReference>
<dbReference type="PANTHER" id="PTHR21666:SF290">
    <property type="entry name" value="PEPTIDASE M23 DOMAIN PROTEIN"/>
    <property type="match status" value="1"/>
</dbReference>
<dbReference type="EMBL" id="JBBMFN010000006">
    <property type="protein sequence ID" value="MEQ2464929.1"/>
    <property type="molecule type" value="Genomic_DNA"/>
</dbReference>
<gene>
    <name evidence="2" type="ORF">WMO63_04495</name>
</gene>
<organism evidence="2 3">
    <name type="scientific">Niallia hominis</name>
    <dbReference type="NCBI Taxonomy" id="3133173"/>
    <lineage>
        <taxon>Bacteria</taxon>
        <taxon>Bacillati</taxon>
        <taxon>Bacillota</taxon>
        <taxon>Bacilli</taxon>
        <taxon>Bacillales</taxon>
        <taxon>Bacillaceae</taxon>
        <taxon>Niallia</taxon>
    </lineage>
</organism>
<dbReference type="InterPro" id="IPR011055">
    <property type="entry name" value="Dup_hybrid_motif"/>
</dbReference>
<evidence type="ECO:0000313" key="3">
    <source>
        <dbReference type="Proteomes" id="UP001465426"/>
    </source>
</evidence>
<dbReference type="SUPFAM" id="SSF51261">
    <property type="entry name" value="Duplicated hybrid motif"/>
    <property type="match status" value="1"/>
</dbReference>
<keyword evidence="2" id="KW-0378">Hydrolase</keyword>
<evidence type="ECO:0000313" key="2">
    <source>
        <dbReference type="EMBL" id="MEQ2464929.1"/>
    </source>
</evidence>
<keyword evidence="3" id="KW-1185">Reference proteome</keyword>
<evidence type="ECO:0000259" key="1">
    <source>
        <dbReference type="Pfam" id="PF01551"/>
    </source>
</evidence>
<feature type="domain" description="M23ase beta-sheet core" evidence="1">
    <location>
        <begin position="60"/>
        <end position="150"/>
    </location>
</feature>
<dbReference type="GO" id="GO:0016787">
    <property type="term" value="F:hydrolase activity"/>
    <property type="evidence" value="ECO:0007669"/>
    <property type="project" value="UniProtKB-KW"/>
</dbReference>
<sequence length="255" mass="29073">MGDYIRRILIAAIMLLFISLLFLGGKHSQAKAFSLADRTKAWTWPSEGIITDTFNTRNGTHKGIDIAGDLGDKVYVVDEGVVTKSYYSQSYGNVIFVKHENDLETVYAHLNKLLVKEKQLVKKGELIGEMGNTGYSSGVHLHFEIHNKEWTITKENAINPILVLGNVQVGQTVKIAVQEEVEDVVTEPIHSPKKNLLLEEEKKLEEEYIKRSMQKMELELEKEDDSEYTTIPYKKASIYLKSSEYLIEDKNEEFT</sequence>
<dbReference type="Proteomes" id="UP001465426">
    <property type="component" value="Unassembled WGS sequence"/>
</dbReference>